<name>A0AAV1C600_OLDCO</name>
<dbReference type="AlphaFoldDB" id="A0AAV1C600"/>
<sequence length="341" mass="39540">MAAAHSVQVNMGRWAAVPYCGSWCENWLSYPRPVCVAARDTAENEDHSVPFDTNEIFQSEDDAILRVQEIAISNGFELVRDSQQDNGKTLEESRNKNGIPYHGYPFYHLNSVVSHHCLQKLHKEYEKMQTKGDKFVTVDASLAIQVSDLNPFWANLNIDESPVNTRPDGLSDNQVLWKHLVGVVKNEDPLVICRANCWLYDQIYLDRGPSKQPENKKKGKGRPKGSKNKPHEQVYTKWDFRQPDEFAQDVIQQSIYEHGDLERIVPFMIPYITGYVDVVGDGKCGFRIMASHLFGSEYQWHNARRIGADELEESPNLYDFFFERDISRHVHRIRWYESPWF</sequence>
<feature type="compositionally biased region" description="Basic residues" evidence="1">
    <location>
        <begin position="217"/>
        <end position="228"/>
    </location>
</feature>
<evidence type="ECO:0000313" key="3">
    <source>
        <dbReference type="Proteomes" id="UP001161247"/>
    </source>
</evidence>
<keyword evidence="3" id="KW-1185">Reference proteome</keyword>
<protein>
    <submittedName>
        <fullName evidence="2">OLC1v1024516C1</fullName>
    </submittedName>
</protein>
<accession>A0AAV1C600</accession>
<dbReference type="Proteomes" id="UP001161247">
    <property type="component" value="Chromosome 1"/>
</dbReference>
<evidence type="ECO:0000313" key="2">
    <source>
        <dbReference type="EMBL" id="CAI9089867.1"/>
    </source>
</evidence>
<organism evidence="2 3">
    <name type="scientific">Oldenlandia corymbosa var. corymbosa</name>
    <dbReference type="NCBI Taxonomy" id="529605"/>
    <lineage>
        <taxon>Eukaryota</taxon>
        <taxon>Viridiplantae</taxon>
        <taxon>Streptophyta</taxon>
        <taxon>Embryophyta</taxon>
        <taxon>Tracheophyta</taxon>
        <taxon>Spermatophyta</taxon>
        <taxon>Magnoliopsida</taxon>
        <taxon>eudicotyledons</taxon>
        <taxon>Gunneridae</taxon>
        <taxon>Pentapetalae</taxon>
        <taxon>asterids</taxon>
        <taxon>lamiids</taxon>
        <taxon>Gentianales</taxon>
        <taxon>Rubiaceae</taxon>
        <taxon>Rubioideae</taxon>
        <taxon>Spermacoceae</taxon>
        <taxon>Hedyotis-Oldenlandia complex</taxon>
        <taxon>Oldenlandia</taxon>
    </lineage>
</organism>
<feature type="region of interest" description="Disordered" evidence="1">
    <location>
        <begin position="210"/>
        <end position="234"/>
    </location>
</feature>
<dbReference type="Gene3D" id="3.90.70.80">
    <property type="match status" value="1"/>
</dbReference>
<proteinExistence type="predicted"/>
<gene>
    <name evidence="2" type="ORF">OLC1_LOCUS2130</name>
</gene>
<dbReference type="CDD" id="cd22744">
    <property type="entry name" value="OTU"/>
    <property type="match status" value="1"/>
</dbReference>
<evidence type="ECO:0000256" key="1">
    <source>
        <dbReference type="SAM" id="MobiDB-lite"/>
    </source>
</evidence>
<dbReference type="EMBL" id="OX459118">
    <property type="protein sequence ID" value="CAI9089867.1"/>
    <property type="molecule type" value="Genomic_DNA"/>
</dbReference>
<reference evidence="2" key="1">
    <citation type="submission" date="2023-03" db="EMBL/GenBank/DDBJ databases">
        <authorList>
            <person name="Julca I."/>
        </authorList>
    </citation>
    <scope>NUCLEOTIDE SEQUENCE</scope>
</reference>